<dbReference type="EMBL" id="JAUIZM010000009">
    <property type="protein sequence ID" value="KAK1366714.1"/>
    <property type="molecule type" value="Genomic_DNA"/>
</dbReference>
<feature type="compositionally biased region" description="Basic and acidic residues" evidence="1">
    <location>
        <begin position="551"/>
        <end position="575"/>
    </location>
</feature>
<feature type="compositionally biased region" description="Low complexity" evidence="1">
    <location>
        <begin position="236"/>
        <end position="249"/>
    </location>
</feature>
<keyword evidence="3" id="KW-1185">Reference proteome</keyword>
<feature type="region of interest" description="Disordered" evidence="1">
    <location>
        <begin position="588"/>
        <end position="760"/>
    </location>
</feature>
<feature type="compositionally biased region" description="Polar residues" evidence="1">
    <location>
        <begin position="657"/>
        <end position="673"/>
    </location>
</feature>
<feature type="region of interest" description="Disordered" evidence="1">
    <location>
        <begin position="988"/>
        <end position="1018"/>
    </location>
</feature>
<protein>
    <submittedName>
        <fullName evidence="2">Serine/arginine repetitive matrix protein 1</fullName>
    </submittedName>
</protein>
<gene>
    <name evidence="2" type="ORF">POM88_042275</name>
</gene>
<sequence>MAGGIDPDVQLDYAEFELFPSQNRYEVCICSGKKVETVASGLLEQLLLHSPSVQNLYSKRLNASFKIHFPNAKTGAEWFTKSLLTRFLRIVDSPNILDISKNFENEISQLEETRKFQLSMNSHLNRLGSGETDDGRLNGTMRAGQAEVDFVSSDASKNELLRAMDLRLAALRDELAAAFCQAAGTSCSSKEITDLQTFSHYFGAMNIRNSLRKFVELSQVGQIVNISDGEKFLFTNNSRNEKTNNTNGNIQTSRSSPLDTPVKYGVSPAKVAQLERQSSTEESSLSSEDDQPSVERSRPSVRSGTPRRSASPMRRVQIGRSGSRRASAVTIKSLNHFSGRERLLSQIDAANSDEEGSEQPPRKSDNKQRISVQAAISLFENKQKDQIVGIQKMRSSLNASSIAANKSVLRRWSSGMSGSSVHCPIDSESSDQTNLNNTAALEMSHDSEDIQQEPDSRSGRQNHVDILILDSRSESSDIIISNPSAISADTVSIQQEESSGKFTASAEWSQKKEAELNQLLASMMESKPLKYQKKASDNQKKNVPGENRGGFYDHYKQKRDDKLRGDVSGKRAEKEAQLKTMQKFYEERKAEMASTNAKDVGRRHTISTSQKPTRTSSPTTKPKKEISKPAVVKKTSSKASLPATRKSWPSTPLPRTVGTSPAKTPAGTSSSVTAPKRGKPQPVASLPRSSPNMERPKPNPKTVKEPRFDSNRSVKGMNVKQQQTDSNKSVKRMNEKQQQTTKNEKITKAKTQTPSVVQTSTAKPSLYNKVTKKSSVVPVESKPFLRKGSRVAAGVGPVIKSKVSSLPEESMEESKDVIIAEESELVSSNLSPVCLEDPVEGIEIHSDKEPESQSITFEKCGDTGSSNQVIASFDDNFKSLAESTVTTGDEEVSVISPAAWVEMEEYQDESIMYEDRSKETAAVTNVAAVKVTSPRVRHSLSQMLLEETSECDTAEWGNAENPPTMVQQKDAPKGLKRLLKFARKSKLDASSGWSSPSGFSEGEDEAEESKTSKKNAENLLRKAALNAKNYGPQRSESYESFEKYSAQSGVNNLTTERANKLQEGHIAASVTTSKATRSFFSLSAFKGSKT</sequence>
<reference evidence="2" key="2">
    <citation type="submission" date="2023-05" db="EMBL/GenBank/DDBJ databases">
        <authorList>
            <person name="Schelkunov M.I."/>
        </authorList>
    </citation>
    <scope>NUCLEOTIDE SEQUENCE</scope>
    <source>
        <strain evidence="2">Hsosn_3</strain>
        <tissue evidence="2">Leaf</tissue>
    </source>
</reference>
<feature type="compositionally biased region" description="Basic and acidic residues" evidence="1">
    <location>
        <begin position="694"/>
        <end position="712"/>
    </location>
</feature>
<dbReference type="AlphaFoldDB" id="A0AAD8HGF2"/>
<feature type="compositionally biased region" description="Low complexity" evidence="1">
    <location>
        <begin position="990"/>
        <end position="1000"/>
    </location>
</feature>
<evidence type="ECO:0000313" key="2">
    <source>
        <dbReference type="EMBL" id="KAK1366714.1"/>
    </source>
</evidence>
<reference evidence="2" key="1">
    <citation type="submission" date="2023-02" db="EMBL/GenBank/DDBJ databases">
        <title>Genome of toxic invasive species Heracleum sosnowskyi carries increased number of genes despite the absence of recent whole-genome duplications.</title>
        <authorList>
            <person name="Schelkunov M."/>
            <person name="Shtratnikova V."/>
            <person name="Makarenko M."/>
            <person name="Klepikova A."/>
            <person name="Omelchenko D."/>
            <person name="Novikova G."/>
            <person name="Obukhova E."/>
            <person name="Bogdanov V."/>
            <person name="Penin A."/>
            <person name="Logacheva M."/>
        </authorList>
    </citation>
    <scope>NUCLEOTIDE SEQUENCE</scope>
    <source>
        <strain evidence="2">Hsosn_3</strain>
        <tissue evidence="2">Leaf</tissue>
    </source>
</reference>
<dbReference type="Proteomes" id="UP001237642">
    <property type="component" value="Unassembled WGS sequence"/>
</dbReference>
<accession>A0AAD8HGF2</accession>
<dbReference type="PANTHER" id="PTHR31008:SF5">
    <property type="entry name" value="EXPRESSED PROTEIN"/>
    <property type="match status" value="1"/>
</dbReference>
<dbReference type="PANTHER" id="PTHR31008">
    <property type="entry name" value="COP1-INTERACTING PROTEIN-RELATED"/>
    <property type="match status" value="1"/>
</dbReference>
<feature type="compositionally biased region" description="Polar residues" evidence="1">
    <location>
        <begin position="749"/>
        <end position="760"/>
    </location>
</feature>
<feature type="compositionally biased region" description="Basic and acidic residues" evidence="1">
    <location>
        <begin position="1008"/>
        <end position="1018"/>
    </location>
</feature>
<feature type="region of interest" description="Disordered" evidence="1">
    <location>
        <begin position="529"/>
        <end position="575"/>
    </location>
</feature>
<comment type="caution">
    <text evidence="2">The sequence shown here is derived from an EMBL/GenBank/DDBJ whole genome shotgun (WGS) entry which is preliminary data.</text>
</comment>
<feature type="region of interest" description="Disordered" evidence="1">
    <location>
        <begin position="236"/>
        <end position="327"/>
    </location>
</feature>
<evidence type="ECO:0000313" key="3">
    <source>
        <dbReference type="Proteomes" id="UP001237642"/>
    </source>
</evidence>
<organism evidence="2 3">
    <name type="scientific">Heracleum sosnowskyi</name>
    <dbReference type="NCBI Taxonomy" id="360622"/>
    <lineage>
        <taxon>Eukaryota</taxon>
        <taxon>Viridiplantae</taxon>
        <taxon>Streptophyta</taxon>
        <taxon>Embryophyta</taxon>
        <taxon>Tracheophyta</taxon>
        <taxon>Spermatophyta</taxon>
        <taxon>Magnoliopsida</taxon>
        <taxon>eudicotyledons</taxon>
        <taxon>Gunneridae</taxon>
        <taxon>Pentapetalae</taxon>
        <taxon>asterids</taxon>
        <taxon>campanulids</taxon>
        <taxon>Apiales</taxon>
        <taxon>Apiaceae</taxon>
        <taxon>Apioideae</taxon>
        <taxon>apioid superclade</taxon>
        <taxon>Tordylieae</taxon>
        <taxon>Tordyliinae</taxon>
        <taxon>Heracleum</taxon>
    </lineage>
</organism>
<name>A0AAD8HGF2_9APIA</name>
<feature type="compositionally biased region" description="Low complexity" evidence="1">
    <location>
        <begin position="607"/>
        <end position="620"/>
    </location>
</feature>
<evidence type="ECO:0000256" key="1">
    <source>
        <dbReference type="SAM" id="MobiDB-lite"/>
    </source>
</evidence>
<proteinExistence type="predicted"/>